<name>A0A9Q0YKB0_HOLLE</name>
<feature type="compositionally biased region" description="Basic residues" evidence="6">
    <location>
        <begin position="556"/>
        <end position="565"/>
    </location>
</feature>
<dbReference type="SUPFAM" id="SSF57903">
    <property type="entry name" value="FYVE/PHD zinc finger"/>
    <property type="match status" value="1"/>
</dbReference>
<feature type="region of interest" description="Disordered" evidence="6">
    <location>
        <begin position="278"/>
        <end position="303"/>
    </location>
</feature>
<dbReference type="GO" id="GO:0051321">
    <property type="term" value="P:meiotic cell cycle"/>
    <property type="evidence" value="ECO:0007669"/>
    <property type="project" value="UniProtKB-KW"/>
</dbReference>
<feature type="compositionally biased region" description="Basic and acidic residues" evidence="6">
    <location>
        <begin position="478"/>
        <end position="489"/>
    </location>
</feature>
<dbReference type="PROSITE" id="PS50815">
    <property type="entry name" value="HORMA"/>
    <property type="match status" value="1"/>
</dbReference>
<keyword evidence="4" id="KW-0539">Nucleus</keyword>
<protein>
    <submittedName>
        <fullName evidence="8">HORMA domain-containing protein 1</fullName>
    </submittedName>
</protein>
<dbReference type="Pfam" id="PF20826">
    <property type="entry name" value="PHD_5"/>
    <property type="match status" value="1"/>
</dbReference>
<feature type="region of interest" description="Disordered" evidence="6">
    <location>
        <begin position="478"/>
        <end position="603"/>
    </location>
</feature>
<dbReference type="InterPro" id="IPR013083">
    <property type="entry name" value="Znf_RING/FYVE/PHD"/>
</dbReference>
<evidence type="ECO:0000313" key="9">
    <source>
        <dbReference type="Proteomes" id="UP001152320"/>
    </source>
</evidence>
<keyword evidence="5" id="KW-0469">Meiosis</keyword>
<dbReference type="SUPFAM" id="SSF56019">
    <property type="entry name" value="The spindle assembly checkpoint protein mad2"/>
    <property type="match status" value="1"/>
</dbReference>
<dbReference type="Gene3D" id="3.30.40.10">
    <property type="entry name" value="Zinc/RING finger domain, C3HC4 (zinc finger)"/>
    <property type="match status" value="1"/>
</dbReference>
<keyword evidence="3" id="KW-0158">Chromosome</keyword>
<dbReference type="InterPro" id="IPR011011">
    <property type="entry name" value="Znf_FYVE_PHD"/>
</dbReference>
<dbReference type="GO" id="GO:0005634">
    <property type="term" value="C:nucleus"/>
    <property type="evidence" value="ECO:0007669"/>
    <property type="project" value="UniProtKB-SubCell"/>
</dbReference>
<evidence type="ECO:0000256" key="5">
    <source>
        <dbReference type="ARBA" id="ARBA00023254"/>
    </source>
</evidence>
<comment type="caution">
    <text evidence="8">The sequence shown here is derived from an EMBL/GenBank/DDBJ whole genome shotgun (WGS) entry which is preliminary data.</text>
</comment>
<keyword evidence="9" id="KW-1185">Reference proteome</keyword>
<evidence type="ECO:0000259" key="7">
    <source>
        <dbReference type="PROSITE" id="PS50815"/>
    </source>
</evidence>
<proteinExistence type="predicted"/>
<dbReference type="OrthoDB" id="1928087at2759"/>
<evidence type="ECO:0000256" key="1">
    <source>
        <dbReference type="ARBA" id="ARBA00004123"/>
    </source>
</evidence>
<accession>A0A9Q0YKB0</accession>
<dbReference type="GO" id="GO:0005694">
    <property type="term" value="C:chromosome"/>
    <property type="evidence" value="ECO:0007669"/>
    <property type="project" value="UniProtKB-SubCell"/>
</dbReference>
<dbReference type="InterPro" id="IPR036570">
    <property type="entry name" value="HORMA_dom_sf"/>
</dbReference>
<feature type="compositionally biased region" description="Polar residues" evidence="6">
    <location>
        <begin position="507"/>
        <end position="523"/>
    </location>
</feature>
<dbReference type="PANTHER" id="PTHR48225:SF7">
    <property type="entry name" value="MEIOSIS-SPECIFIC PROTEIN HOP1"/>
    <property type="match status" value="1"/>
</dbReference>
<gene>
    <name evidence="8" type="ORF">HOLleu_36766</name>
</gene>
<organism evidence="8 9">
    <name type="scientific">Holothuria leucospilota</name>
    <name type="common">Black long sea cucumber</name>
    <name type="synonym">Mertensiothuria leucospilota</name>
    <dbReference type="NCBI Taxonomy" id="206669"/>
    <lineage>
        <taxon>Eukaryota</taxon>
        <taxon>Metazoa</taxon>
        <taxon>Echinodermata</taxon>
        <taxon>Eleutherozoa</taxon>
        <taxon>Echinozoa</taxon>
        <taxon>Holothuroidea</taxon>
        <taxon>Aspidochirotacea</taxon>
        <taxon>Aspidochirotida</taxon>
        <taxon>Holothuriidae</taxon>
        <taxon>Holothuria</taxon>
    </lineage>
</organism>
<dbReference type="PANTHER" id="PTHR48225">
    <property type="entry name" value="HORMA DOMAIN-CONTAINING PROTEIN 1"/>
    <property type="match status" value="1"/>
</dbReference>
<feature type="compositionally biased region" description="Polar residues" evidence="6">
    <location>
        <begin position="578"/>
        <end position="587"/>
    </location>
</feature>
<sequence>MAVETAVRPQSSSGQWSSIFPSEQISEQQSALFVKKLLAVGVSTITYLRTIFPEHAFGDRCLEDLNLKILRDDSSCPGACSVIKWMKGCFDALDKKYLRALILGLYVNSDDPDTVIESYTFKFSYTETGPNVNIYRNDSKIAGACSEKETKKATLQLLRTIIVLTQSLKLLPDEALMTMKLLYYDEVTPPDYEPPGFQAAAKDHFNYEEEPMNIKVGDVATSCYSVKLRMKTDKKQFDLQEADETQDDGMTNGEINDKGLDEEVELIPEQQVNINHDVQSPQHHKQKEPKNCNDVPTESPTLPAKSDEATLIQTPVTDSKQNEEEYLVNCPCGLAEDDGLMIRCEICEGWQHAVCFKILSEAEAPEKHLCCKCVEKSDSDLVPTDPYLTNLKPVAVRATCLWRRALLAATEFPRIVVPTFAKRLGVEVTVARGLVNRLEREGFCGKGGKGKRLGQVVKTEKLKGEGFTKYFKRDTSNKVQDEGLEKGDVNQEEQPMEMDSNKHQEEVNNLTEKTSQLQVSTRSLSKRKQKNEKAQKVEVVDVASSENKPLIGVKPVKTRGKKTSQKRAAISGNEFEISDSQDASYSSGRKRRKASSVSRPVVV</sequence>
<dbReference type="Gene3D" id="3.30.900.10">
    <property type="entry name" value="HORMA domain"/>
    <property type="match status" value="1"/>
</dbReference>
<dbReference type="Proteomes" id="UP001152320">
    <property type="component" value="Chromosome 19"/>
</dbReference>
<dbReference type="EMBL" id="JAIZAY010000019">
    <property type="protein sequence ID" value="KAJ8024128.1"/>
    <property type="molecule type" value="Genomic_DNA"/>
</dbReference>
<dbReference type="InterPro" id="IPR051294">
    <property type="entry name" value="HORMA_MeioticProgression"/>
</dbReference>
<dbReference type="Pfam" id="PF02301">
    <property type="entry name" value="HORMA"/>
    <property type="match status" value="1"/>
</dbReference>
<evidence type="ECO:0000256" key="3">
    <source>
        <dbReference type="ARBA" id="ARBA00022454"/>
    </source>
</evidence>
<dbReference type="AlphaFoldDB" id="A0A9Q0YKB0"/>
<dbReference type="InterPro" id="IPR003511">
    <property type="entry name" value="HORMA_dom"/>
</dbReference>
<evidence type="ECO:0000256" key="4">
    <source>
        <dbReference type="ARBA" id="ARBA00023242"/>
    </source>
</evidence>
<evidence type="ECO:0000313" key="8">
    <source>
        <dbReference type="EMBL" id="KAJ8024128.1"/>
    </source>
</evidence>
<feature type="domain" description="HORMA" evidence="7">
    <location>
        <begin position="28"/>
        <end position="230"/>
    </location>
</feature>
<reference evidence="8" key="1">
    <citation type="submission" date="2021-10" db="EMBL/GenBank/DDBJ databases">
        <title>Tropical sea cucumber genome reveals ecological adaptation and Cuvierian tubules defense mechanism.</title>
        <authorList>
            <person name="Chen T."/>
        </authorList>
    </citation>
    <scope>NUCLEOTIDE SEQUENCE</scope>
    <source>
        <strain evidence="8">Nanhai2018</strain>
        <tissue evidence="8">Muscle</tissue>
    </source>
</reference>
<comment type="subcellular location">
    <subcellularLocation>
        <location evidence="2">Chromosome</location>
    </subcellularLocation>
    <subcellularLocation>
        <location evidence="1">Nucleus</location>
    </subcellularLocation>
</comment>
<evidence type="ECO:0000256" key="6">
    <source>
        <dbReference type="SAM" id="MobiDB-lite"/>
    </source>
</evidence>
<evidence type="ECO:0000256" key="2">
    <source>
        <dbReference type="ARBA" id="ARBA00004286"/>
    </source>
</evidence>